<dbReference type="PANTHER" id="PTHR13878:SF91">
    <property type="entry name" value="FAD BINDING DOMAIN PROTEIN (AFU_ORTHOLOGUE AFUA_6G12070)-RELATED"/>
    <property type="match status" value="1"/>
</dbReference>
<dbReference type="Pfam" id="PF01565">
    <property type="entry name" value="FAD_binding_4"/>
    <property type="match status" value="1"/>
</dbReference>
<gene>
    <name evidence="5" type="ORF">SUNI508_06386</name>
</gene>
<dbReference type="InterPro" id="IPR036318">
    <property type="entry name" value="FAD-bd_PCMH-like_sf"/>
</dbReference>
<accession>A0ABR2V1N8</accession>
<dbReference type="InterPro" id="IPR012951">
    <property type="entry name" value="BBE"/>
</dbReference>
<dbReference type="Proteomes" id="UP001408356">
    <property type="component" value="Unassembled WGS sequence"/>
</dbReference>
<evidence type="ECO:0000256" key="1">
    <source>
        <dbReference type="ARBA" id="ARBA00005466"/>
    </source>
</evidence>
<dbReference type="InterPro" id="IPR050432">
    <property type="entry name" value="FAD-linked_Oxidoreductases_BP"/>
</dbReference>
<dbReference type="Pfam" id="PF08031">
    <property type="entry name" value="BBE"/>
    <property type="match status" value="1"/>
</dbReference>
<evidence type="ECO:0000313" key="5">
    <source>
        <dbReference type="EMBL" id="KAK9420390.1"/>
    </source>
</evidence>
<dbReference type="EMBL" id="JARVKF010000235">
    <property type="protein sequence ID" value="KAK9420390.1"/>
    <property type="molecule type" value="Genomic_DNA"/>
</dbReference>
<evidence type="ECO:0000259" key="4">
    <source>
        <dbReference type="PROSITE" id="PS51387"/>
    </source>
</evidence>
<dbReference type="InterPro" id="IPR016166">
    <property type="entry name" value="FAD-bd_PCMH"/>
</dbReference>
<proteinExistence type="inferred from homology"/>
<feature type="chain" id="PRO_5046223904" description="FAD-binding PCMH-type domain-containing protein" evidence="3">
    <location>
        <begin position="17"/>
        <end position="561"/>
    </location>
</feature>
<comment type="caution">
    <text evidence="5">The sequence shown here is derived from an EMBL/GenBank/DDBJ whole genome shotgun (WGS) entry which is preliminary data.</text>
</comment>
<keyword evidence="2" id="KW-0560">Oxidoreductase</keyword>
<dbReference type="PROSITE" id="PS51387">
    <property type="entry name" value="FAD_PCMH"/>
    <property type="match status" value="1"/>
</dbReference>
<feature type="domain" description="FAD-binding PCMH-type" evidence="4">
    <location>
        <begin position="112"/>
        <end position="291"/>
    </location>
</feature>
<feature type="signal peptide" evidence="3">
    <location>
        <begin position="1"/>
        <end position="16"/>
    </location>
</feature>
<dbReference type="SUPFAM" id="SSF56176">
    <property type="entry name" value="FAD-binding/transporter-associated domain-like"/>
    <property type="match status" value="1"/>
</dbReference>
<keyword evidence="6" id="KW-1185">Reference proteome</keyword>
<evidence type="ECO:0000256" key="3">
    <source>
        <dbReference type="SAM" id="SignalP"/>
    </source>
</evidence>
<organism evidence="5 6">
    <name type="scientific">Seiridium unicorne</name>
    <dbReference type="NCBI Taxonomy" id="138068"/>
    <lineage>
        <taxon>Eukaryota</taxon>
        <taxon>Fungi</taxon>
        <taxon>Dikarya</taxon>
        <taxon>Ascomycota</taxon>
        <taxon>Pezizomycotina</taxon>
        <taxon>Sordariomycetes</taxon>
        <taxon>Xylariomycetidae</taxon>
        <taxon>Amphisphaeriales</taxon>
        <taxon>Sporocadaceae</taxon>
        <taxon>Seiridium</taxon>
    </lineage>
</organism>
<evidence type="ECO:0000313" key="6">
    <source>
        <dbReference type="Proteomes" id="UP001408356"/>
    </source>
</evidence>
<dbReference type="Gene3D" id="3.30.465.10">
    <property type="match status" value="1"/>
</dbReference>
<dbReference type="InterPro" id="IPR006094">
    <property type="entry name" value="Oxid_FAD_bind_N"/>
</dbReference>
<reference evidence="5 6" key="1">
    <citation type="journal article" date="2024" name="J. Plant Pathol.">
        <title>Sequence and assembly of the genome of Seiridium unicorne, isolate CBS 538.82, causal agent of cypress canker disease.</title>
        <authorList>
            <person name="Scali E."/>
            <person name="Rocca G.D."/>
            <person name="Danti R."/>
            <person name="Garbelotto M."/>
            <person name="Barberini S."/>
            <person name="Baroncelli R."/>
            <person name="Emiliani G."/>
        </authorList>
    </citation>
    <scope>NUCLEOTIDE SEQUENCE [LARGE SCALE GENOMIC DNA]</scope>
    <source>
        <strain evidence="5 6">BM-138-508</strain>
    </source>
</reference>
<protein>
    <recommendedName>
        <fullName evidence="4">FAD-binding PCMH-type domain-containing protein</fullName>
    </recommendedName>
</protein>
<comment type="similarity">
    <text evidence="1">Belongs to the oxygen-dependent FAD-linked oxidoreductase family.</text>
</comment>
<dbReference type="Gene3D" id="3.40.462.20">
    <property type="match status" value="1"/>
</dbReference>
<keyword evidence="3" id="KW-0732">Signal</keyword>
<name>A0ABR2V1N8_9PEZI</name>
<evidence type="ECO:0000256" key="2">
    <source>
        <dbReference type="ARBA" id="ARBA00023002"/>
    </source>
</evidence>
<dbReference type="PANTHER" id="PTHR13878">
    <property type="entry name" value="GULONOLACTONE OXIDASE"/>
    <property type="match status" value="1"/>
</dbReference>
<sequence length="561" mass="60214">MYVQLVSIVLLGTAAAASSNTSGGCKCFPGDACWPTQSDWDQFNSTVAGRLIATVPLGSPCHDPIYDAELCAALQSQWLYPGIHMDSSSSVMAPFFANQSCDPFQPRDRPCTLGNYVQYAVNATGPDEIVAAVNFARERNVRFVIRNTGHDYLGRSTGAGSLAIWTHHLKSIEPLDWEDCAYNGRALKLGAGVLGYEALTAAHELGLVVVSGECPTVGVAGGYTQGGGHSALSTEFGLAADNALSFEVVTSSGSIVTASRKENTDLYWALSGGGAGNYGVVVSMTVKAHADTVVSGATFTIAANENQTVDRIFEAVDAYHESVIDMVDAGLMAIYFFGTGYIQAPAITAYNKTQNELEEILSPFLGNIRSLGLTFSVTYTEFSSYYDHYDHYWGPLPLGNILVGTAQFGGRLILRDQVTKFGQAARDIAAQGVTFIGVSTNVSPFGGDNAVLPAWRDTVVQVTLNLPWNFTAPWSDGLEIQKRMTDVVIPIIEAATPGSGAYMNEADWRQPSFQEVFFGSNYEKLLSIKNKWDSTGLFYAVDAVGSEAYAVQEDGRLCSTT</sequence>
<dbReference type="InterPro" id="IPR016169">
    <property type="entry name" value="FAD-bd_PCMH_sub2"/>
</dbReference>